<comment type="subcellular location">
    <subcellularLocation>
        <location evidence="2">Cytoplasm</location>
    </subcellularLocation>
</comment>
<dbReference type="OrthoDB" id="390105at2"/>
<keyword evidence="1 2" id="KW-0963">Cytoplasm</keyword>
<dbReference type="Gene3D" id="1.10.287.540">
    <property type="entry name" value="Helix hairpin bin"/>
    <property type="match status" value="1"/>
</dbReference>
<evidence type="ECO:0000313" key="3">
    <source>
        <dbReference type="EMBL" id="SNX75431.1"/>
    </source>
</evidence>
<dbReference type="SUPFAM" id="SSF158221">
    <property type="entry name" value="YnzC-like"/>
    <property type="match status" value="1"/>
</dbReference>
<dbReference type="GO" id="GO:0005737">
    <property type="term" value="C:cytoplasm"/>
    <property type="evidence" value="ECO:0007669"/>
    <property type="project" value="UniProtKB-SubCell"/>
</dbReference>
<sequence length="77" mass="8834">MLPEKKLNRINELAKKAKNEGLTESEAKEQTALRKEYLQVFRSSMLNTLESVTIVDPKGNDVTPAKLVDRKNRKKLH</sequence>
<dbReference type="PANTHER" id="PTHR37300:SF2">
    <property type="entry name" value="UPF0291 PROTEIN BC_1827"/>
    <property type="match status" value="1"/>
</dbReference>
<proteinExistence type="inferred from homology"/>
<evidence type="ECO:0000256" key="1">
    <source>
        <dbReference type="ARBA" id="ARBA00022490"/>
    </source>
</evidence>
<dbReference type="PANTHER" id="PTHR37300">
    <property type="entry name" value="UPF0291 PROTEIN CBO2609/CLC_2481"/>
    <property type="match status" value="1"/>
</dbReference>
<dbReference type="AlphaFoldDB" id="A0A285D6H6"/>
<evidence type="ECO:0000313" key="4">
    <source>
        <dbReference type="Proteomes" id="UP000219546"/>
    </source>
</evidence>
<organism evidence="3 4">
    <name type="scientific">Bacillus oleivorans</name>
    <dbReference type="NCBI Taxonomy" id="1448271"/>
    <lineage>
        <taxon>Bacteria</taxon>
        <taxon>Bacillati</taxon>
        <taxon>Bacillota</taxon>
        <taxon>Bacilli</taxon>
        <taxon>Bacillales</taxon>
        <taxon>Bacillaceae</taxon>
        <taxon>Bacillus</taxon>
    </lineage>
</organism>
<dbReference type="RefSeq" id="WP_097160498.1">
    <property type="nucleotide sequence ID" value="NZ_JBEPMQ010000015.1"/>
</dbReference>
<dbReference type="HAMAP" id="MF_01103">
    <property type="entry name" value="UPF0291"/>
    <property type="match status" value="1"/>
</dbReference>
<dbReference type="Pfam" id="PF05979">
    <property type="entry name" value="DUF896"/>
    <property type="match status" value="1"/>
</dbReference>
<comment type="similarity">
    <text evidence="2">Belongs to the UPF0291 family.</text>
</comment>
<keyword evidence="4" id="KW-1185">Reference proteome</keyword>
<evidence type="ECO:0000256" key="2">
    <source>
        <dbReference type="HAMAP-Rule" id="MF_01103"/>
    </source>
</evidence>
<reference evidence="3 4" key="1">
    <citation type="submission" date="2017-08" db="EMBL/GenBank/DDBJ databases">
        <authorList>
            <person name="de Groot N.N."/>
        </authorList>
    </citation>
    <scope>NUCLEOTIDE SEQUENCE [LARGE SCALE GENOMIC DNA]</scope>
    <source>
        <strain evidence="3 4">JC228</strain>
    </source>
</reference>
<gene>
    <name evidence="3" type="ORF">SAMN05877753_11274</name>
</gene>
<protein>
    <recommendedName>
        <fullName evidence="2">UPF0291 protein SAMN05877753_11274</fullName>
    </recommendedName>
</protein>
<accession>A0A285D6H6</accession>
<dbReference type="EMBL" id="OAOP01000012">
    <property type="protein sequence ID" value="SNX75431.1"/>
    <property type="molecule type" value="Genomic_DNA"/>
</dbReference>
<name>A0A285D6H6_9BACI</name>
<dbReference type="Proteomes" id="UP000219546">
    <property type="component" value="Unassembled WGS sequence"/>
</dbReference>
<dbReference type="InterPro" id="IPR009242">
    <property type="entry name" value="DUF896"/>
</dbReference>